<dbReference type="Proteomes" id="UP000020825">
    <property type="component" value="Unassembled WGS sequence"/>
</dbReference>
<feature type="compositionally biased region" description="Basic and acidic residues" evidence="1">
    <location>
        <begin position="28"/>
        <end position="41"/>
    </location>
</feature>
<proteinExistence type="predicted"/>
<evidence type="ECO:0000313" key="2">
    <source>
        <dbReference type="EMBL" id="EUA57587.1"/>
    </source>
</evidence>
<dbReference type="AlphaFoldDB" id="X8CMH6"/>
<dbReference type="PATRIC" id="fig|1299331.3.peg.696"/>
<name>X8CMH6_MYCIT</name>
<evidence type="ECO:0000256" key="1">
    <source>
        <dbReference type="SAM" id="MobiDB-lite"/>
    </source>
</evidence>
<accession>X8CMH6</accession>
<protein>
    <submittedName>
        <fullName evidence="2">Uncharacterized protein</fullName>
    </submittedName>
</protein>
<dbReference type="EMBL" id="JAOG01000001">
    <property type="protein sequence ID" value="EUA57587.1"/>
    <property type="molecule type" value="Genomic_DNA"/>
</dbReference>
<sequence length="52" mass="5779">MMGAAFPDDGGAPYLLWPAPRRIRAARVADRRARSGKRHELPGSSPRYLMKA</sequence>
<organism evidence="2 3">
    <name type="scientific">Mycobacterium intracellulare 1956</name>
    <dbReference type="NCBI Taxonomy" id="1299331"/>
    <lineage>
        <taxon>Bacteria</taxon>
        <taxon>Bacillati</taxon>
        <taxon>Actinomycetota</taxon>
        <taxon>Actinomycetes</taxon>
        <taxon>Mycobacteriales</taxon>
        <taxon>Mycobacteriaceae</taxon>
        <taxon>Mycobacterium</taxon>
        <taxon>Mycobacterium avium complex (MAC)</taxon>
    </lineage>
</organism>
<reference evidence="2 3" key="1">
    <citation type="submission" date="2013-12" db="EMBL/GenBank/DDBJ databases">
        <authorList>
            <person name="Zelazny A."/>
            <person name="Olivier K."/>
            <person name="Holland S."/>
            <person name="Lenaerts A."/>
            <person name="Ordway D."/>
            <person name="DeGroote M.A."/>
            <person name="Parker T."/>
            <person name="Sizemore C."/>
            <person name="Tallon L.J."/>
            <person name="Sadzewicz L.K."/>
            <person name="Sengamalay N."/>
            <person name="Fraser C.M."/>
            <person name="Hine E."/>
            <person name="Shefchek K.A."/>
            <person name="Das S.P."/>
            <person name="Tettelin H."/>
        </authorList>
    </citation>
    <scope>NUCLEOTIDE SEQUENCE [LARGE SCALE GENOMIC DNA]</scope>
    <source>
        <strain evidence="2 3">1956</strain>
    </source>
</reference>
<evidence type="ECO:0000313" key="3">
    <source>
        <dbReference type="Proteomes" id="UP000020825"/>
    </source>
</evidence>
<comment type="caution">
    <text evidence="2">The sequence shown here is derived from an EMBL/GenBank/DDBJ whole genome shotgun (WGS) entry which is preliminary data.</text>
</comment>
<feature type="region of interest" description="Disordered" evidence="1">
    <location>
        <begin position="28"/>
        <end position="52"/>
    </location>
</feature>
<gene>
    <name evidence="2" type="ORF">I550_0712</name>
</gene>